<feature type="compositionally biased region" description="Low complexity" evidence="1">
    <location>
        <begin position="526"/>
        <end position="547"/>
    </location>
</feature>
<proteinExistence type="predicted"/>
<dbReference type="Proteomes" id="UP001460270">
    <property type="component" value="Unassembled WGS sequence"/>
</dbReference>
<sequence length="1031" mass="110561">MCCCCSEESHVTLDQNKICSCSDSSLTLWVSRRRFSRPRFSDESTFPGPRGSDGSSACSLHRRGSWMELSVSAECSDDLQIGSSGCSVGLVFFDKLLRKDVEEKVFCPAELDQNFTSEHESLEEAESEREEAESEREEAESEREEAGLSGRRRGLSWRGGVRRRKSRRRKNRRNKKPRPRAGEQQDLHRQDGSSSSSSDGLRPRAHNTQSLQAPRLEHLLHRLLLPSPLPPKTSLSPSPTPAAPHEELKPSGHEDGKSERESEEHDEDKDDPGHKDGNSERDLRNRRRKTKMTEMDIRILQLWSPDVSLCHVLHHHHHSKPCDCGRTAPPIVLPCPTNDSDKPAPTAPLCHLTTTTEFTPGTDYDFFTTAPSTSGFTRVSENDTHTSDSSSTESTEFTPGTDYDFFTTAPPSTTGFTRAVNDTAPTSESTSKPASRATTAILPITKNLNTIVLSTGPPQLFKPRALQVQSVLKTGTKCPPETSTSEASTSSISTPGGPTKTTQHKTSATGLSTSDGTRVSMTSALTTTECPPESSTSETSSVSISTPGGPTKTSASDASSAGISTPKGTSASLTTDTTTPECPPETSTSDSSTEIISTPGGSNKTTPHEASSAPGSSAPGSSAPGSSAPASSAPASSAGGTSAPLTTPECSPESSTSESSIVIISTPGGPVKKTPHEASSAPASSAPASSAGGTSAPLTTPDCSPESSSSESSTVILSTPGGPIKTTPHKASSAHTSAPEGSTTAPSSFESSNISVSTPGGPKSDLSSSGLTTSLEDFTTSDYLDSGSADDEFTSDSSTVSSTKLTPSGSTDDDYLTFIYTDWRFHHVHKTQDNLLCLQKTQDNFHKTQDELYHSKKTQDNLLHFQKTRDNFLHLQNTQDKLLHLQKTQDNLLQLHQKLHQFDVTQRLHLLLLHHHHARRLWHHPGLVCAFDPSGNLTQTPDCVTTYNTETTRAATTRQRMCWCPCQDGQQPQGTVDGNGQDREPSGPLHLTQQDREPLPLSGQTPASGDSGRGRDCERDGTMILCSCTKT</sequence>
<feature type="compositionally biased region" description="Basic and acidic residues" evidence="1">
    <location>
        <begin position="244"/>
        <end position="263"/>
    </location>
</feature>
<feature type="compositionally biased region" description="Low complexity" evidence="1">
    <location>
        <begin position="704"/>
        <end position="713"/>
    </location>
</feature>
<feature type="compositionally biased region" description="Low complexity" evidence="1">
    <location>
        <begin position="764"/>
        <end position="775"/>
    </location>
</feature>
<feature type="compositionally biased region" description="Polar residues" evidence="1">
    <location>
        <begin position="600"/>
        <end position="609"/>
    </location>
</feature>
<feature type="compositionally biased region" description="Low complexity" evidence="1">
    <location>
        <begin position="610"/>
        <end position="667"/>
    </location>
</feature>
<feature type="compositionally biased region" description="Polar residues" evidence="1">
    <location>
        <begin position="729"/>
        <end position="758"/>
    </location>
</feature>
<feature type="compositionally biased region" description="Basic and acidic residues" evidence="1">
    <location>
        <begin position="180"/>
        <end position="191"/>
    </location>
</feature>
<feature type="compositionally biased region" description="Low complexity" evidence="1">
    <location>
        <begin position="678"/>
        <end position="697"/>
    </location>
</feature>
<feature type="region of interest" description="Disordered" evidence="1">
    <location>
        <begin position="227"/>
        <end position="289"/>
    </location>
</feature>
<accession>A0AAW0NBS8</accession>
<dbReference type="AlphaFoldDB" id="A0AAW0NBS8"/>
<feature type="compositionally biased region" description="Low complexity" evidence="1">
    <location>
        <begin position="482"/>
        <end position="501"/>
    </location>
</feature>
<name>A0AAW0NBS8_9GOBI</name>
<feature type="compositionally biased region" description="Polar residues" evidence="1">
    <location>
        <begin position="551"/>
        <end position="573"/>
    </location>
</feature>
<feature type="compositionally biased region" description="Low complexity" evidence="1">
    <location>
        <begin position="227"/>
        <end position="237"/>
    </location>
</feature>
<feature type="region of interest" description="Disordered" evidence="1">
    <location>
        <begin position="973"/>
        <end position="1019"/>
    </location>
</feature>
<feature type="compositionally biased region" description="Acidic residues" evidence="1">
    <location>
        <begin position="123"/>
        <end position="143"/>
    </location>
</feature>
<feature type="compositionally biased region" description="Basic and acidic residues" evidence="1">
    <location>
        <begin position="271"/>
        <end position="283"/>
    </location>
</feature>
<feature type="compositionally biased region" description="Low complexity" evidence="1">
    <location>
        <begin position="387"/>
        <end position="401"/>
    </location>
</feature>
<feature type="compositionally biased region" description="Basic residues" evidence="1">
    <location>
        <begin position="150"/>
        <end position="179"/>
    </location>
</feature>
<feature type="compositionally biased region" description="Polar residues" evidence="1">
    <location>
        <begin position="795"/>
        <end position="809"/>
    </location>
</feature>
<dbReference type="EMBL" id="JBBPFD010000016">
    <property type="protein sequence ID" value="KAK7893255.1"/>
    <property type="molecule type" value="Genomic_DNA"/>
</dbReference>
<feature type="region of interest" description="Disordered" evidence="1">
    <location>
        <begin position="116"/>
        <end position="213"/>
    </location>
</feature>
<keyword evidence="3" id="KW-1185">Reference proteome</keyword>
<organism evidence="2 3">
    <name type="scientific">Mugilogobius chulae</name>
    <name type="common">yellowstripe goby</name>
    <dbReference type="NCBI Taxonomy" id="88201"/>
    <lineage>
        <taxon>Eukaryota</taxon>
        <taxon>Metazoa</taxon>
        <taxon>Chordata</taxon>
        <taxon>Craniata</taxon>
        <taxon>Vertebrata</taxon>
        <taxon>Euteleostomi</taxon>
        <taxon>Actinopterygii</taxon>
        <taxon>Neopterygii</taxon>
        <taxon>Teleostei</taxon>
        <taxon>Neoteleostei</taxon>
        <taxon>Acanthomorphata</taxon>
        <taxon>Gobiaria</taxon>
        <taxon>Gobiiformes</taxon>
        <taxon>Gobioidei</taxon>
        <taxon>Gobiidae</taxon>
        <taxon>Gobionellinae</taxon>
        <taxon>Mugilogobius</taxon>
    </lineage>
</organism>
<evidence type="ECO:0000256" key="1">
    <source>
        <dbReference type="SAM" id="MobiDB-lite"/>
    </source>
</evidence>
<feature type="region of interest" description="Disordered" evidence="1">
    <location>
        <begin position="475"/>
        <end position="809"/>
    </location>
</feature>
<reference evidence="3" key="1">
    <citation type="submission" date="2024-04" db="EMBL/GenBank/DDBJ databases">
        <title>Salinicola lusitanus LLJ914,a marine bacterium isolated from the Okinawa Trough.</title>
        <authorList>
            <person name="Li J."/>
        </authorList>
    </citation>
    <scope>NUCLEOTIDE SEQUENCE [LARGE SCALE GENOMIC DNA]</scope>
</reference>
<comment type="caution">
    <text evidence="2">The sequence shown here is derived from an EMBL/GenBank/DDBJ whole genome shotgun (WGS) entry which is preliminary data.</text>
</comment>
<feature type="compositionally biased region" description="Polar residues" evidence="1">
    <location>
        <begin position="423"/>
        <end position="438"/>
    </location>
</feature>
<protein>
    <submittedName>
        <fullName evidence="2">Uncharacterized protein</fullName>
    </submittedName>
</protein>
<evidence type="ECO:0000313" key="3">
    <source>
        <dbReference type="Proteomes" id="UP001460270"/>
    </source>
</evidence>
<feature type="compositionally biased region" description="Polar residues" evidence="1">
    <location>
        <begin position="504"/>
        <end position="525"/>
    </location>
</feature>
<feature type="compositionally biased region" description="Low complexity" evidence="1">
    <location>
        <begin position="574"/>
        <end position="599"/>
    </location>
</feature>
<evidence type="ECO:0000313" key="2">
    <source>
        <dbReference type="EMBL" id="KAK7893255.1"/>
    </source>
</evidence>
<feature type="region of interest" description="Disordered" evidence="1">
    <location>
        <begin position="375"/>
        <end position="438"/>
    </location>
</feature>
<gene>
    <name evidence="2" type="ORF">WMY93_022407</name>
</gene>